<dbReference type="PANTHER" id="PTHR43675:SF1">
    <property type="entry name" value="RIKEN CDNA 2700097O09 GENE"/>
    <property type="match status" value="1"/>
</dbReference>
<dbReference type="RefSeq" id="XP_011504865.1">
    <property type="nucleotide sequence ID" value="XM_011506563.1"/>
</dbReference>
<evidence type="ECO:0000313" key="1">
    <source>
        <dbReference type="Proteomes" id="UP000695007"/>
    </source>
</evidence>
<reference evidence="2" key="1">
    <citation type="submission" date="2025-08" db="UniProtKB">
        <authorList>
            <consortium name="RefSeq"/>
        </authorList>
    </citation>
    <scope>IDENTIFICATION</scope>
</reference>
<evidence type="ECO:0000313" key="2">
    <source>
        <dbReference type="RefSeq" id="XP_011504865.1"/>
    </source>
</evidence>
<sequence>MSKVYISLKEAKHQFSILLDSITESDKADFISSIYKEQICNETINDYLDDSNNFENKGEGFLDDPIATLNMIANDVKKRVPLDAILSSENIRSPTIGENADCLPHLTVHVDEFLYDEEDVEELVEEGKLKRNYCKDCGSKNIDSLIFTSHSMSRADLFFIFNNSLPTLENKVVLDIGSRLGSVLYGAYVFTDASRIIGVEMNEDLCKLQKDIVSKYNMEDRIEVLHKRIEEAEDIVQLADVIIINNPFEFYVSENEHIQIWQFLRRHIKRETILITCPHLETIFKSLNTQIHLSNWVKPYNLGWNEANMFYNKTNTEDTSFNDIAFYEII</sequence>
<keyword evidence="1" id="KW-1185">Reference proteome</keyword>
<dbReference type="PANTHER" id="PTHR43675">
    <property type="entry name" value="ARSENITE METHYLTRANSFERASE"/>
    <property type="match status" value="1"/>
</dbReference>
<dbReference type="GeneID" id="105367779"/>
<name>A0AAJ7E1Y8_9HYME</name>
<dbReference type="Gene3D" id="3.40.50.150">
    <property type="entry name" value="Vaccinia Virus protein VP39"/>
    <property type="match status" value="1"/>
</dbReference>
<dbReference type="GO" id="GO:0008168">
    <property type="term" value="F:methyltransferase activity"/>
    <property type="evidence" value="ECO:0007669"/>
    <property type="project" value="TreeGrafter"/>
</dbReference>
<dbReference type="AlphaFoldDB" id="A0AAJ7E1Y8"/>
<dbReference type="InterPro" id="IPR029063">
    <property type="entry name" value="SAM-dependent_MTases_sf"/>
</dbReference>
<dbReference type="Proteomes" id="UP000695007">
    <property type="component" value="Unplaced"/>
</dbReference>
<dbReference type="SUPFAM" id="SSF53335">
    <property type="entry name" value="S-adenosyl-L-methionine-dependent methyltransferases"/>
    <property type="match status" value="1"/>
</dbReference>
<dbReference type="InterPro" id="IPR026669">
    <property type="entry name" value="Arsenite_MeTrfase-like"/>
</dbReference>
<accession>A0AAJ7E1Y8</accession>
<proteinExistence type="predicted"/>
<dbReference type="KEGG" id="csol:105367779"/>
<protein>
    <submittedName>
        <fullName evidence="2">Uncharacterized protein LOC105367779</fullName>
    </submittedName>
</protein>
<gene>
    <name evidence="2" type="primary">LOC105367779</name>
</gene>
<organism evidence="1 2">
    <name type="scientific">Ceratosolen solmsi marchali</name>
    <dbReference type="NCBI Taxonomy" id="326594"/>
    <lineage>
        <taxon>Eukaryota</taxon>
        <taxon>Metazoa</taxon>
        <taxon>Ecdysozoa</taxon>
        <taxon>Arthropoda</taxon>
        <taxon>Hexapoda</taxon>
        <taxon>Insecta</taxon>
        <taxon>Pterygota</taxon>
        <taxon>Neoptera</taxon>
        <taxon>Endopterygota</taxon>
        <taxon>Hymenoptera</taxon>
        <taxon>Apocrita</taxon>
        <taxon>Proctotrupomorpha</taxon>
        <taxon>Chalcidoidea</taxon>
        <taxon>Agaonidae</taxon>
        <taxon>Agaoninae</taxon>
        <taxon>Ceratosolen</taxon>
    </lineage>
</organism>